<dbReference type="AlphaFoldDB" id="A0A6G9Z5J1"/>
<feature type="DNA-binding region" description="H-T-H motif" evidence="2">
    <location>
        <begin position="42"/>
        <end position="61"/>
    </location>
</feature>
<feature type="domain" description="HTH tetR-type" evidence="3">
    <location>
        <begin position="19"/>
        <end position="79"/>
    </location>
</feature>
<evidence type="ECO:0000256" key="2">
    <source>
        <dbReference type="PROSITE-ProRule" id="PRU00335"/>
    </source>
</evidence>
<dbReference type="Pfam" id="PF17940">
    <property type="entry name" value="TetR_C_31"/>
    <property type="match status" value="1"/>
</dbReference>
<dbReference type="InterPro" id="IPR009057">
    <property type="entry name" value="Homeodomain-like_sf"/>
</dbReference>
<dbReference type="PANTHER" id="PTHR30055">
    <property type="entry name" value="HTH-TYPE TRANSCRIPTIONAL REGULATOR RUTR"/>
    <property type="match status" value="1"/>
</dbReference>
<dbReference type="InterPro" id="IPR050109">
    <property type="entry name" value="HTH-type_TetR-like_transc_reg"/>
</dbReference>
<protein>
    <submittedName>
        <fullName evidence="4">TetR family transcriptional regulator</fullName>
    </submittedName>
</protein>
<dbReference type="Proteomes" id="UP000500953">
    <property type="component" value="Chromosome"/>
</dbReference>
<dbReference type="GO" id="GO:0000976">
    <property type="term" value="F:transcription cis-regulatory region binding"/>
    <property type="evidence" value="ECO:0007669"/>
    <property type="project" value="TreeGrafter"/>
</dbReference>
<dbReference type="SUPFAM" id="SSF48498">
    <property type="entry name" value="Tetracyclin repressor-like, C-terminal domain"/>
    <property type="match status" value="1"/>
</dbReference>
<dbReference type="Pfam" id="PF00440">
    <property type="entry name" value="TetR_N"/>
    <property type="match status" value="1"/>
</dbReference>
<dbReference type="InterPro" id="IPR001647">
    <property type="entry name" value="HTH_TetR"/>
</dbReference>
<dbReference type="InterPro" id="IPR036271">
    <property type="entry name" value="Tet_transcr_reg_TetR-rel_C_sf"/>
</dbReference>
<name>A0A6G9Z5J1_9NOCA</name>
<evidence type="ECO:0000256" key="1">
    <source>
        <dbReference type="ARBA" id="ARBA00023125"/>
    </source>
</evidence>
<dbReference type="GO" id="GO:0003700">
    <property type="term" value="F:DNA-binding transcription factor activity"/>
    <property type="evidence" value="ECO:0007669"/>
    <property type="project" value="TreeGrafter"/>
</dbReference>
<dbReference type="PANTHER" id="PTHR30055:SF231">
    <property type="entry name" value="TRANSCRIPTIONAL REGULATORY PROTEIN (PROBABLY DEOR-FAMILY)-RELATED"/>
    <property type="match status" value="1"/>
</dbReference>
<evidence type="ECO:0000313" key="5">
    <source>
        <dbReference type="Proteomes" id="UP000500953"/>
    </source>
</evidence>
<dbReference type="Gene3D" id="1.10.357.10">
    <property type="entry name" value="Tetracycline Repressor, domain 2"/>
    <property type="match status" value="1"/>
</dbReference>
<gene>
    <name evidence="4" type="ORF">F6W96_21195</name>
</gene>
<reference evidence="4 5" key="1">
    <citation type="journal article" date="2019" name="ACS Chem. Biol.">
        <title>Identification and Mobilization of a Cryptic Antibiotic Biosynthesis Gene Locus from a Human-Pathogenic Nocardia Isolate.</title>
        <authorList>
            <person name="Herisse M."/>
            <person name="Ishida K."/>
            <person name="Porter J.L."/>
            <person name="Howden B."/>
            <person name="Hertweck C."/>
            <person name="Stinear T.P."/>
            <person name="Pidot S.J."/>
        </authorList>
    </citation>
    <scope>NUCLEOTIDE SEQUENCE [LARGE SCALE GENOMIC DNA]</scope>
    <source>
        <strain evidence="4 5">AUSMDU00012715</strain>
    </source>
</reference>
<proteinExistence type="predicted"/>
<evidence type="ECO:0000313" key="4">
    <source>
        <dbReference type="EMBL" id="QIS20436.1"/>
    </source>
</evidence>
<dbReference type="PRINTS" id="PR00455">
    <property type="entry name" value="HTHTETR"/>
</dbReference>
<dbReference type="InterPro" id="IPR041583">
    <property type="entry name" value="TetR_C_31"/>
</dbReference>
<organism evidence="4 5">
    <name type="scientific">Nocardia terpenica</name>
    <dbReference type="NCBI Taxonomy" id="455432"/>
    <lineage>
        <taxon>Bacteria</taxon>
        <taxon>Bacillati</taxon>
        <taxon>Actinomycetota</taxon>
        <taxon>Actinomycetes</taxon>
        <taxon>Mycobacteriales</taxon>
        <taxon>Nocardiaceae</taxon>
        <taxon>Nocardia</taxon>
    </lineage>
</organism>
<evidence type="ECO:0000259" key="3">
    <source>
        <dbReference type="PROSITE" id="PS50977"/>
    </source>
</evidence>
<dbReference type="PROSITE" id="PS50977">
    <property type="entry name" value="HTH_TETR_2"/>
    <property type="match status" value="1"/>
</dbReference>
<keyword evidence="1 2" id="KW-0238">DNA-binding</keyword>
<dbReference type="EMBL" id="CP046173">
    <property type="protein sequence ID" value="QIS20436.1"/>
    <property type="molecule type" value="Genomic_DNA"/>
</dbReference>
<dbReference type="SUPFAM" id="SSF46689">
    <property type="entry name" value="Homeodomain-like"/>
    <property type="match status" value="1"/>
</dbReference>
<sequence length="207" mass="22031">MVRICSMPIRPPTHRAAGQAKRTALLEAAVEVIAEGGVNAATHRAIARRAGVPLSTTSYFFASIDELVVAAMDMMATRLIDGIEQATADIVGDVGTNRFDLDAAIERYVDLFLAVPPSFLAAEFTIYVQSPHNPQLQALAHRLMAAFERAAETTLSAAGATDPAAGARAIIALIDGFALQRFAWPRPDADRTPLASGLTALFHAYVS</sequence>
<accession>A0A6G9Z5J1</accession>